<evidence type="ECO:0000313" key="3">
    <source>
        <dbReference type="EMBL" id="WAS93601.1"/>
    </source>
</evidence>
<dbReference type="InterPro" id="IPR000157">
    <property type="entry name" value="TIR_dom"/>
</dbReference>
<proteinExistence type="predicted"/>
<protein>
    <submittedName>
        <fullName evidence="3">Toll/interleukin-1 receptor domain-containing protein</fullName>
    </submittedName>
</protein>
<name>A0ABY7H2V0_9BACT</name>
<dbReference type="Gene3D" id="3.40.50.10140">
    <property type="entry name" value="Toll/interleukin-1 receptor homology (TIR) domain"/>
    <property type="match status" value="1"/>
</dbReference>
<dbReference type="RefSeq" id="WP_269035941.1">
    <property type="nucleotide sequence ID" value="NZ_CP114040.1"/>
</dbReference>
<sequence>MKPAAFLSYVHADDENEEGAITKLREKLEGEVRMQTGDREFKIFQDRNNIGWGQAWRERIVDALGEASFLIVVLTPSWFTSAACREELTLFLEIEQQRKRNDLVLPILYMDCPVLKDAARRERDELATKLAERQYFDWRSLRFQPWSTPELRRQLAVMGEALREAMERAPRRELSPAPPVALNTGAEQQSSTSPVPSARAQDALTRLLLAMFSADELRRLITFLPNGDTLSKLLPGVTVSPTQLAHEAVIVLTRHGVIDPEFFKRLADERPRRVAEIRQVALLWGLP</sequence>
<dbReference type="EMBL" id="CP114040">
    <property type="protein sequence ID" value="WAS93601.1"/>
    <property type="molecule type" value="Genomic_DNA"/>
</dbReference>
<dbReference type="SMART" id="SM00255">
    <property type="entry name" value="TIR"/>
    <property type="match status" value="1"/>
</dbReference>
<keyword evidence="4" id="KW-1185">Reference proteome</keyword>
<accession>A0ABY7H2V0</accession>
<dbReference type="InterPro" id="IPR035897">
    <property type="entry name" value="Toll_tir_struct_dom_sf"/>
</dbReference>
<keyword evidence="3" id="KW-0675">Receptor</keyword>
<evidence type="ECO:0000259" key="2">
    <source>
        <dbReference type="PROSITE" id="PS50104"/>
    </source>
</evidence>
<organism evidence="3 4">
    <name type="scientific">Nannocystis punicea</name>
    <dbReference type="NCBI Taxonomy" id="2995304"/>
    <lineage>
        <taxon>Bacteria</taxon>
        <taxon>Pseudomonadati</taxon>
        <taxon>Myxococcota</taxon>
        <taxon>Polyangia</taxon>
        <taxon>Nannocystales</taxon>
        <taxon>Nannocystaceae</taxon>
        <taxon>Nannocystis</taxon>
    </lineage>
</organism>
<dbReference type="SUPFAM" id="SSF52200">
    <property type="entry name" value="Toll/Interleukin receptor TIR domain"/>
    <property type="match status" value="1"/>
</dbReference>
<dbReference type="Proteomes" id="UP001164459">
    <property type="component" value="Chromosome"/>
</dbReference>
<feature type="compositionally biased region" description="Polar residues" evidence="1">
    <location>
        <begin position="185"/>
        <end position="195"/>
    </location>
</feature>
<gene>
    <name evidence="3" type="ORF">O0S08_46300</name>
</gene>
<feature type="domain" description="TIR" evidence="2">
    <location>
        <begin position="1"/>
        <end position="145"/>
    </location>
</feature>
<evidence type="ECO:0000256" key="1">
    <source>
        <dbReference type="SAM" id="MobiDB-lite"/>
    </source>
</evidence>
<feature type="region of interest" description="Disordered" evidence="1">
    <location>
        <begin position="169"/>
        <end position="197"/>
    </location>
</feature>
<dbReference type="Pfam" id="PF13676">
    <property type="entry name" value="TIR_2"/>
    <property type="match status" value="1"/>
</dbReference>
<reference evidence="3" key="1">
    <citation type="submission" date="2022-11" db="EMBL/GenBank/DDBJ databases">
        <title>Minimal conservation of predation-associated metabolite biosynthetic gene clusters underscores biosynthetic potential of Myxococcota including descriptions for ten novel species: Archangium lansinium sp. nov., Myxococcus landrumus sp. nov., Nannocystis bai.</title>
        <authorList>
            <person name="Ahearne A."/>
            <person name="Stevens C."/>
            <person name="Dowd S."/>
        </authorList>
    </citation>
    <scope>NUCLEOTIDE SEQUENCE</scope>
    <source>
        <strain evidence="3">Fl3</strain>
    </source>
</reference>
<evidence type="ECO:0000313" key="4">
    <source>
        <dbReference type="Proteomes" id="UP001164459"/>
    </source>
</evidence>
<dbReference type="PROSITE" id="PS50104">
    <property type="entry name" value="TIR"/>
    <property type="match status" value="1"/>
</dbReference>